<feature type="compositionally biased region" description="Acidic residues" evidence="1">
    <location>
        <begin position="96"/>
        <end position="107"/>
    </location>
</feature>
<feature type="region of interest" description="Disordered" evidence="1">
    <location>
        <begin position="94"/>
        <end position="113"/>
    </location>
</feature>
<dbReference type="AlphaFoldDB" id="A0A1L9SEZ5"/>
<protein>
    <submittedName>
        <fullName evidence="2">Uncharacterized protein</fullName>
    </submittedName>
</protein>
<feature type="compositionally biased region" description="Low complexity" evidence="1">
    <location>
        <begin position="741"/>
        <end position="760"/>
    </location>
</feature>
<name>A0A1L9SEZ5_9EURO</name>
<dbReference type="OrthoDB" id="4479550at2759"/>
<dbReference type="RefSeq" id="XP_022580177.1">
    <property type="nucleotide sequence ID" value="XM_022728420.1"/>
</dbReference>
<evidence type="ECO:0000256" key="1">
    <source>
        <dbReference type="SAM" id="MobiDB-lite"/>
    </source>
</evidence>
<feature type="region of interest" description="Disordered" evidence="1">
    <location>
        <begin position="403"/>
        <end position="523"/>
    </location>
</feature>
<evidence type="ECO:0000313" key="2">
    <source>
        <dbReference type="EMBL" id="OJJ45667.1"/>
    </source>
</evidence>
<gene>
    <name evidence="2" type="ORF">ASPZODRAFT_507562</name>
</gene>
<dbReference type="EMBL" id="KV878344">
    <property type="protein sequence ID" value="OJJ45667.1"/>
    <property type="molecule type" value="Genomic_DNA"/>
</dbReference>
<evidence type="ECO:0000313" key="3">
    <source>
        <dbReference type="Proteomes" id="UP000184188"/>
    </source>
</evidence>
<accession>A0A1L9SEZ5</accession>
<proteinExistence type="predicted"/>
<feature type="region of interest" description="Disordered" evidence="1">
    <location>
        <begin position="555"/>
        <end position="586"/>
    </location>
</feature>
<feature type="compositionally biased region" description="Polar residues" evidence="1">
    <location>
        <begin position="348"/>
        <end position="366"/>
    </location>
</feature>
<reference evidence="3" key="1">
    <citation type="journal article" date="2017" name="Genome Biol.">
        <title>Comparative genomics reveals high biological diversity and specific adaptations in the industrially and medically important fungal genus Aspergillus.</title>
        <authorList>
            <person name="de Vries R.P."/>
            <person name="Riley R."/>
            <person name="Wiebenga A."/>
            <person name="Aguilar-Osorio G."/>
            <person name="Amillis S."/>
            <person name="Uchima C.A."/>
            <person name="Anderluh G."/>
            <person name="Asadollahi M."/>
            <person name="Askin M."/>
            <person name="Barry K."/>
            <person name="Battaglia E."/>
            <person name="Bayram O."/>
            <person name="Benocci T."/>
            <person name="Braus-Stromeyer S.A."/>
            <person name="Caldana C."/>
            <person name="Canovas D."/>
            <person name="Cerqueira G.C."/>
            <person name="Chen F."/>
            <person name="Chen W."/>
            <person name="Choi C."/>
            <person name="Clum A."/>
            <person name="Dos Santos R.A."/>
            <person name="Damasio A.R."/>
            <person name="Diallinas G."/>
            <person name="Emri T."/>
            <person name="Fekete E."/>
            <person name="Flipphi M."/>
            <person name="Freyberg S."/>
            <person name="Gallo A."/>
            <person name="Gournas C."/>
            <person name="Habgood R."/>
            <person name="Hainaut M."/>
            <person name="Harispe M.L."/>
            <person name="Henrissat B."/>
            <person name="Hilden K.S."/>
            <person name="Hope R."/>
            <person name="Hossain A."/>
            <person name="Karabika E."/>
            <person name="Karaffa L."/>
            <person name="Karanyi Z."/>
            <person name="Krasevec N."/>
            <person name="Kuo A."/>
            <person name="Kusch H."/>
            <person name="LaButti K."/>
            <person name="Lagendijk E.L."/>
            <person name="Lapidus A."/>
            <person name="Levasseur A."/>
            <person name="Lindquist E."/>
            <person name="Lipzen A."/>
            <person name="Logrieco A.F."/>
            <person name="MacCabe A."/>
            <person name="Maekelae M.R."/>
            <person name="Malavazi I."/>
            <person name="Melin P."/>
            <person name="Meyer V."/>
            <person name="Mielnichuk N."/>
            <person name="Miskei M."/>
            <person name="Molnar A.P."/>
            <person name="Mule G."/>
            <person name="Ngan C.Y."/>
            <person name="Orejas M."/>
            <person name="Orosz E."/>
            <person name="Ouedraogo J.P."/>
            <person name="Overkamp K.M."/>
            <person name="Park H.-S."/>
            <person name="Perrone G."/>
            <person name="Piumi F."/>
            <person name="Punt P.J."/>
            <person name="Ram A.F."/>
            <person name="Ramon A."/>
            <person name="Rauscher S."/>
            <person name="Record E."/>
            <person name="Riano-Pachon D.M."/>
            <person name="Robert V."/>
            <person name="Roehrig J."/>
            <person name="Ruller R."/>
            <person name="Salamov A."/>
            <person name="Salih N.S."/>
            <person name="Samson R.A."/>
            <person name="Sandor E."/>
            <person name="Sanguinetti M."/>
            <person name="Schuetze T."/>
            <person name="Sepcic K."/>
            <person name="Shelest E."/>
            <person name="Sherlock G."/>
            <person name="Sophianopoulou V."/>
            <person name="Squina F.M."/>
            <person name="Sun H."/>
            <person name="Susca A."/>
            <person name="Todd R.B."/>
            <person name="Tsang A."/>
            <person name="Unkles S.E."/>
            <person name="van de Wiele N."/>
            <person name="van Rossen-Uffink D."/>
            <person name="Oliveira J.V."/>
            <person name="Vesth T.C."/>
            <person name="Visser J."/>
            <person name="Yu J.-H."/>
            <person name="Zhou M."/>
            <person name="Andersen M.R."/>
            <person name="Archer D.B."/>
            <person name="Baker S.E."/>
            <person name="Benoit I."/>
            <person name="Brakhage A.A."/>
            <person name="Braus G.H."/>
            <person name="Fischer R."/>
            <person name="Frisvad J.C."/>
            <person name="Goldman G.H."/>
            <person name="Houbraken J."/>
            <person name="Oakley B."/>
            <person name="Pocsi I."/>
            <person name="Scazzocchio C."/>
            <person name="Seiboth B."/>
            <person name="vanKuyk P.A."/>
            <person name="Wortman J."/>
            <person name="Dyer P.S."/>
            <person name="Grigoriev I.V."/>
        </authorList>
    </citation>
    <scope>NUCLEOTIDE SEQUENCE [LARGE SCALE GENOMIC DNA]</scope>
    <source>
        <strain evidence="3">CBS 506.65</strain>
    </source>
</reference>
<dbReference type="Proteomes" id="UP000184188">
    <property type="component" value="Unassembled WGS sequence"/>
</dbReference>
<sequence length="946" mass="101468">MHFQKMAKWKLMTKALVGMRAAKNMKLRALKMRCLPAPSSAPVESVEQEAPKVETAPLYRLTAIKRASAVLTFANAPVRGINRSSSIYSRPSFEIASDDDSCSEDEGFDSRDAPVRVSGGRLTPYPSRSPVCSGEGLFFNGSPELIAGPVQNTTVLPERATEGGSSLISSVTAPATANTCLSHSTGLSSKPSIPQIWLDCERPSWSVSSGASFVTSRTVQSNTVTLNMAAHPEGLEAMPLSNPFEDSAEEKAAMGSVKGEMATEEVDMILDSTKPSDSATLVAKDEISESSVHLESTEPRTPVADKHICSDEIENNTTKAREGGKSRIPVPKARVTSCGSPVLRVSPCPQSSIPVPSRRTTSEQSVSSIKHLVGKAPTGKVLPAKKHQISGENGGSIASALEQTTEETSKSDKDAESETYTWGTDDGDDEIVAQRPTGFTGDNRPKFQTSAAKFGSLGPTLKIAPSAERLIMGSDKQEKPLPPTKESQGDEASATFNMDNRQGATKQAQGEQQSSNRVDTREQTHIHDVSGLLSSHQPVSSKSYASLRSKATAQLFQDKNSPIPPPKTSQSNPSLRAFPPRSDSLTPVPDFTARLDAVVASTSQDTTAVANNAVPPSKATTTFEEMEQQILKAQANLARGPKHTDSKVAEPKGNRVFGGLKNMFGKNKPSITKDMIRKVDEFEVTNTSASDEQESTESAKATKSVTETVVTTKPVASKSKGKYQAWNRGLRTPKVADENLPPSVSTPTTSESSLPVPTSVKAPSIPSFARPTNSTQAKANANMRSVSAQEPRLRRPSPIVTAGGSSAAREAKRTPTVKTPLSVKRFAARSGGSSQKASKTPTTASQEPNTGNIQLPPVMGESQMENAQKWIEFLSERIKFEESPDKRGQYLQHLLAVHTVLNNYKQADKEEQDAESLFNLRHLDTVSCLTKLTECLSSVASDLEAH</sequence>
<dbReference type="GeneID" id="34614884"/>
<feature type="region of interest" description="Disordered" evidence="1">
    <location>
        <begin position="377"/>
        <end position="396"/>
    </location>
</feature>
<organism evidence="2 3">
    <name type="scientific">Penicilliopsis zonata CBS 506.65</name>
    <dbReference type="NCBI Taxonomy" id="1073090"/>
    <lineage>
        <taxon>Eukaryota</taxon>
        <taxon>Fungi</taxon>
        <taxon>Dikarya</taxon>
        <taxon>Ascomycota</taxon>
        <taxon>Pezizomycotina</taxon>
        <taxon>Eurotiomycetes</taxon>
        <taxon>Eurotiomycetidae</taxon>
        <taxon>Eurotiales</taxon>
        <taxon>Aspergillaceae</taxon>
        <taxon>Penicilliopsis</taxon>
    </lineage>
</organism>
<feature type="compositionally biased region" description="Polar residues" evidence="1">
    <location>
        <begin position="831"/>
        <end position="853"/>
    </location>
</feature>
<keyword evidence="3" id="KW-1185">Reference proteome</keyword>
<feature type="compositionally biased region" description="Polar residues" evidence="1">
    <location>
        <begin position="494"/>
        <end position="517"/>
    </location>
</feature>
<feature type="compositionally biased region" description="Basic and acidic residues" evidence="1">
    <location>
        <begin position="407"/>
        <end position="416"/>
    </location>
</feature>
<feature type="compositionally biased region" description="Polar residues" evidence="1">
    <location>
        <begin position="770"/>
        <end position="788"/>
    </location>
</feature>
<dbReference type="VEuPathDB" id="FungiDB:ASPZODRAFT_507562"/>
<feature type="region of interest" description="Disordered" evidence="1">
    <location>
        <begin position="313"/>
        <end position="366"/>
    </location>
</feature>
<feature type="region of interest" description="Disordered" evidence="1">
    <location>
        <begin position="717"/>
        <end position="857"/>
    </location>
</feature>